<dbReference type="EMBL" id="JBHUCX010000075">
    <property type="protein sequence ID" value="MFD1676750.1"/>
    <property type="molecule type" value="Genomic_DNA"/>
</dbReference>
<accession>A0ABW4JNP9</accession>
<organism evidence="2 3">
    <name type="scientific">Alicyclobacillus fodiniaquatilis</name>
    <dbReference type="NCBI Taxonomy" id="1661150"/>
    <lineage>
        <taxon>Bacteria</taxon>
        <taxon>Bacillati</taxon>
        <taxon>Bacillota</taxon>
        <taxon>Bacilli</taxon>
        <taxon>Bacillales</taxon>
        <taxon>Alicyclobacillaceae</taxon>
        <taxon>Alicyclobacillus</taxon>
    </lineage>
</organism>
<dbReference type="RefSeq" id="WP_377944658.1">
    <property type="nucleotide sequence ID" value="NZ_JBHUCX010000075.1"/>
</dbReference>
<evidence type="ECO:0000256" key="1">
    <source>
        <dbReference type="SAM" id="MobiDB-lite"/>
    </source>
</evidence>
<reference evidence="3" key="1">
    <citation type="journal article" date="2019" name="Int. J. Syst. Evol. Microbiol.">
        <title>The Global Catalogue of Microorganisms (GCM) 10K type strain sequencing project: providing services to taxonomists for standard genome sequencing and annotation.</title>
        <authorList>
            <consortium name="The Broad Institute Genomics Platform"/>
            <consortium name="The Broad Institute Genome Sequencing Center for Infectious Disease"/>
            <person name="Wu L."/>
            <person name="Ma J."/>
        </authorList>
    </citation>
    <scope>NUCLEOTIDE SEQUENCE [LARGE SCALE GENOMIC DNA]</scope>
    <source>
        <strain evidence="3">CGMCC 1.12286</strain>
    </source>
</reference>
<protein>
    <recommendedName>
        <fullName evidence="4">Coat F domain-containing protein</fullName>
    </recommendedName>
</protein>
<dbReference type="Proteomes" id="UP001597079">
    <property type="component" value="Unassembled WGS sequence"/>
</dbReference>
<evidence type="ECO:0008006" key="4">
    <source>
        <dbReference type="Google" id="ProtNLM"/>
    </source>
</evidence>
<comment type="caution">
    <text evidence="2">The sequence shown here is derived from an EMBL/GenBank/DDBJ whole genome shotgun (WGS) entry which is preliminary data.</text>
</comment>
<name>A0ABW4JNP9_9BACL</name>
<evidence type="ECO:0000313" key="3">
    <source>
        <dbReference type="Proteomes" id="UP001597079"/>
    </source>
</evidence>
<keyword evidence="3" id="KW-1185">Reference proteome</keyword>
<evidence type="ECO:0000313" key="2">
    <source>
        <dbReference type="EMBL" id="MFD1676750.1"/>
    </source>
</evidence>
<proteinExistence type="predicted"/>
<gene>
    <name evidence="2" type="ORF">ACFSB2_18925</name>
</gene>
<sequence>MQMPSQQGQMQQNTQTMQQLPPNILTAKDLSFLKDQMSWLLGAVKKCHHYAQACQDAQVRQIIEQVCATHQRQYDALLKHCNQQGQTGNAQPTMQ</sequence>
<feature type="compositionally biased region" description="Low complexity" evidence="1">
    <location>
        <begin position="1"/>
        <end position="19"/>
    </location>
</feature>
<feature type="region of interest" description="Disordered" evidence="1">
    <location>
        <begin position="1"/>
        <end position="20"/>
    </location>
</feature>